<feature type="domain" description="N-acetyltransferase" evidence="1">
    <location>
        <begin position="29"/>
        <end position="181"/>
    </location>
</feature>
<gene>
    <name evidence="2" type="ordered locus">Clole_2555</name>
</gene>
<dbReference type="KEGG" id="cle:Clole_2555"/>
<accession>F2JHM2</accession>
<keyword evidence="2" id="KW-0808">Transferase</keyword>
<sequence>MKYNKTIILKNGKECCLRNGIESDGQAVLEHFNLTHMQTDYLLSYPDENSFDVTQESQFLKEKAESENEIEIIALIGNVVVGTAGIESVGAKYKVQHRAEFGISVTKEFWGIGIGRALMDACIECARDAGYMQLELNVVAENVKAISMYERAGFTEYGRNPKGFNSRKIGFQEVIYMRLEL</sequence>
<dbReference type="HOGENOM" id="CLU_013985_19_1_9"/>
<dbReference type="Pfam" id="PF00583">
    <property type="entry name" value="Acetyltransf_1"/>
    <property type="match status" value="1"/>
</dbReference>
<dbReference type="CDD" id="cd04301">
    <property type="entry name" value="NAT_SF"/>
    <property type="match status" value="1"/>
</dbReference>
<keyword evidence="3" id="KW-1185">Reference proteome</keyword>
<reference evidence="2 3" key="1">
    <citation type="journal article" date="2011" name="J. Bacteriol.">
        <title>Complete genome sequence of the cellulose-degrading bacterium Cellulosilyticum lentocellum.</title>
        <authorList>
            <consortium name="US DOE Joint Genome Institute"/>
            <person name="Miller D.A."/>
            <person name="Suen G."/>
            <person name="Bruce D."/>
            <person name="Copeland A."/>
            <person name="Cheng J.F."/>
            <person name="Detter C."/>
            <person name="Goodwin L.A."/>
            <person name="Han C.S."/>
            <person name="Hauser L.J."/>
            <person name="Land M.L."/>
            <person name="Lapidus A."/>
            <person name="Lucas S."/>
            <person name="Meincke L."/>
            <person name="Pitluck S."/>
            <person name="Tapia R."/>
            <person name="Teshima H."/>
            <person name="Woyke T."/>
            <person name="Fox B.G."/>
            <person name="Angert E.R."/>
            <person name="Currie C.R."/>
        </authorList>
    </citation>
    <scope>NUCLEOTIDE SEQUENCE [LARGE SCALE GENOMIC DNA]</scope>
    <source>
        <strain evidence="3">ATCC 49066 / DSM 5427 / NCIMB 11756 / RHM5</strain>
    </source>
</reference>
<dbReference type="SUPFAM" id="SSF55729">
    <property type="entry name" value="Acyl-CoA N-acyltransferases (Nat)"/>
    <property type="match status" value="1"/>
</dbReference>
<dbReference type="PANTHER" id="PTHR43328">
    <property type="entry name" value="ACETYLTRANSFERASE-RELATED"/>
    <property type="match status" value="1"/>
</dbReference>
<proteinExistence type="predicted"/>
<dbReference type="PANTHER" id="PTHR43328:SF1">
    <property type="entry name" value="N-ACETYLTRANSFERASE DOMAIN-CONTAINING PROTEIN"/>
    <property type="match status" value="1"/>
</dbReference>
<dbReference type="Gene3D" id="3.40.630.30">
    <property type="match status" value="1"/>
</dbReference>
<dbReference type="InterPro" id="IPR016181">
    <property type="entry name" value="Acyl_CoA_acyltransferase"/>
</dbReference>
<organism evidence="2 3">
    <name type="scientific">Cellulosilyticum lentocellum (strain ATCC 49066 / DSM 5427 / NCIMB 11756 / RHM5)</name>
    <name type="common">Clostridium lentocellum</name>
    <dbReference type="NCBI Taxonomy" id="642492"/>
    <lineage>
        <taxon>Bacteria</taxon>
        <taxon>Bacillati</taxon>
        <taxon>Bacillota</taxon>
        <taxon>Clostridia</taxon>
        <taxon>Lachnospirales</taxon>
        <taxon>Cellulosilyticaceae</taxon>
        <taxon>Cellulosilyticum</taxon>
    </lineage>
</organism>
<name>F2JHM2_CELLD</name>
<dbReference type="InterPro" id="IPR000182">
    <property type="entry name" value="GNAT_dom"/>
</dbReference>
<dbReference type="PROSITE" id="PS51186">
    <property type="entry name" value="GNAT"/>
    <property type="match status" value="1"/>
</dbReference>
<dbReference type="GO" id="GO:0016747">
    <property type="term" value="F:acyltransferase activity, transferring groups other than amino-acyl groups"/>
    <property type="evidence" value="ECO:0007669"/>
    <property type="project" value="InterPro"/>
</dbReference>
<evidence type="ECO:0000259" key="1">
    <source>
        <dbReference type="PROSITE" id="PS51186"/>
    </source>
</evidence>
<dbReference type="EMBL" id="CP002582">
    <property type="protein sequence ID" value="ADZ84261.1"/>
    <property type="molecule type" value="Genomic_DNA"/>
</dbReference>
<protein>
    <submittedName>
        <fullName evidence="2">GCN5-related N-acetyltransferase</fullName>
    </submittedName>
</protein>
<dbReference type="AlphaFoldDB" id="F2JHM2"/>
<evidence type="ECO:0000313" key="2">
    <source>
        <dbReference type="EMBL" id="ADZ84261.1"/>
    </source>
</evidence>
<evidence type="ECO:0000313" key="3">
    <source>
        <dbReference type="Proteomes" id="UP000008467"/>
    </source>
</evidence>
<dbReference type="eggNOG" id="COG0456">
    <property type="taxonomic scope" value="Bacteria"/>
</dbReference>
<dbReference type="Proteomes" id="UP000008467">
    <property type="component" value="Chromosome"/>
</dbReference>
<dbReference type="RefSeq" id="WP_013657554.1">
    <property type="nucleotide sequence ID" value="NC_015275.1"/>
</dbReference>